<dbReference type="EMBL" id="DS547102">
    <property type="protein sequence ID" value="EDR08278.1"/>
    <property type="molecule type" value="Genomic_DNA"/>
</dbReference>
<dbReference type="KEGG" id="lbc:LACBIDRAFT_327377"/>
<organism evidence="3">
    <name type="scientific">Laccaria bicolor (strain S238N-H82 / ATCC MYA-4686)</name>
    <name type="common">Bicoloured deceiver</name>
    <name type="synonym">Laccaria laccata var. bicolor</name>
    <dbReference type="NCBI Taxonomy" id="486041"/>
    <lineage>
        <taxon>Eukaryota</taxon>
        <taxon>Fungi</taxon>
        <taxon>Dikarya</taxon>
        <taxon>Basidiomycota</taxon>
        <taxon>Agaricomycotina</taxon>
        <taxon>Agaricomycetes</taxon>
        <taxon>Agaricomycetidae</taxon>
        <taxon>Agaricales</taxon>
        <taxon>Agaricineae</taxon>
        <taxon>Hydnangiaceae</taxon>
        <taxon>Laccaria</taxon>
    </lineage>
</organism>
<gene>
    <name evidence="2" type="ORF">LACBIDRAFT_327377</name>
</gene>
<accession>B0DAW2</accession>
<dbReference type="Proteomes" id="UP000001194">
    <property type="component" value="Unassembled WGS sequence"/>
</dbReference>
<keyword evidence="3" id="KW-1185">Reference proteome</keyword>
<dbReference type="GeneID" id="6076794"/>
<dbReference type="AlphaFoldDB" id="B0DAW2"/>
<protein>
    <submittedName>
        <fullName evidence="2">Predicted protein</fullName>
    </submittedName>
</protein>
<keyword evidence="1" id="KW-0732">Signal</keyword>
<evidence type="ECO:0000313" key="3">
    <source>
        <dbReference type="Proteomes" id="UP000001194"/>
    </source>
</evidence>
<dbReference type="HOGENOM" id="CLU_115944_0_0_1"/>
<dbReference type="InParanoid" id="B0DAW2"/>
<feature type="signal peptide" evidence="1">
    <location>
        <begin position="1"/>
        <end position="21"/>
    </location>
</feature>
<name>B0DAW2_LACBS</name>
<dbReference type="OrthoDB" id="2860245at2759"/>
<reference evidence="2 3" key="1">
    <citation type="journal article" date="2008" name="Nature">
        <title>The genome of Laccaria bicolor provides insights into mycorrhizal symbiosis.</title>
        <authorList>
            <person name="Martin F."/>
            <person name="Aerts A."/>
            <person name="Ahren D."/>
            <person name="Brun A."/>
            <person name="Danchin E.G.J."/>
            <person name="Duchaussoy F."/>
            <person name="Gibon J."/>
            <person name="Kohler A."/>
            <person name="Lindquist E."/>
            <person name="Pereda V."/>
            <person name="Salamov A."/>
            <person name="Shapiro H.J."/>
            <person name="Wuyts J."/>
            <person name="Blaudez D."/>
            <person name="Buee M."/>
            <person name="Brokstein P."/>
            <person name="Canbaeck B."/>
            <person name="Cohen D."/>
            <person name="Courty P.E."/>
            <person name="Coutinho P.M."/>
            <person name="Delaruelle C."/>
            <person name="Detter J.C."/>
            <person name="Deveau A."/>
            <person name="DiFazio S."/>
            <person name="Duplessis S."/>
            <person name="Fraissinet-Tachet L."/>
            <person name="Lucic E."/>
            <person name="Frey-Klett P."/>
            <person name="Fourrey C."/>
            <person name="Feussner I."/>
            <person name="Gay G."/>
            <person name="Grimwood J."/>
            <person name="Hoegger P.J."/>
            <person name="Jain P."/>
            <person name="Kilaru S."/>
            <person name="Labbe J."/>
            <person name="Lin Y.C."/>
            <person name="Legue V."/>
            <person name="Le Tacon F."/>
            <person name="Marmeisse R."/>
            <person name="Melayah D."/>
            <person name="Montanini B."/>
            <person name="Muratet M."/>
            <person name="Nehls U."/>
            <person name="Niculita-Hirzel H."/>
            <person name="Oudot-Le Secq M.P."/>
            <person name="Peter M."/>
            <person name="Quesneville H."/>
            <person name="Rajashekar B."/>
            <person name="Reich M."/>
            <person name="Rouhier N."/>
            <person name="Schmutz J."/>
            <person name="Yin T."/>
            <person name="Chalot M."/>
            <person name="Henrissat B."/>
            <person name="Kuees U."/>
            <person name="Lucas S."/>
            <person name="Van de Peer Y."/>
            <person name="Podila G.K."/>
            <person name="Polle A."/>
            <person name="Pukkila P.J."/>
            <person name="Richardson P.M."/>
            <person name="Rouze P."/>
            <person name="Sanders I.R."/>
            <person name="Stajich J.E."/>
            <person name="Tunlid A."/>
            <person name="Tuskan G."/>
            <person name="Grigoriev I.V."/>
        </authorList>
    </citation>
    <scope>NUCLEOTIDE SEQUENCE [LARGE SCALE GENOMIC DNA]</scope>
    <source>
        <strain evidence="3">S238N-H82 / ATCC MYA-4686</strain>
    </source>
</reference>
<sequence>MTKLFIIILITALAAFNLALGAPASYSPSIRGGKSILEGDLQNHQFKRHAVVPELYARDPFFGRIFRGIKKAVGSVGKVFGAARKVISTAGKVIGTAKNVVGTAGKIASFLPRELEEVSEREYHDELFDRELDNNLFEREYDEELVREFNDAAMDGLD</sequence>
<feature type="chain" id="PRO_5002747134" evidence="1">
    <location>
        <begin position="22"/>
        <end position="158"/>
    </location>
</feature>
<evidence type="ECO:0000256" key="1">
    <source>
        <dbReference type="SAM" id="SignalP"/>
    </source>
</evidence>
<proteinExistence type="predicted"/>
<dbReference type="RefSeq" id="XP_001881348.1">
    <property type="nucleotide sequence ID" value="XM_001881313.1"/>
</dbReference>
<evidence type="ECO:0000313" key="2">
    <source>
        <dbReference type="EMBL" id="EDR08278.1"/>
    </source>
</evidence>